<reference evidence="1 2" key="1">
    <citation type="journal article" date="2016" name="Nat. Commun.">
        <title>Thousands of microbial genomes shed light on interconnected biogeochemical processes in an aquifer system.</title>
        <authorList>
            <person name="Anantharaman K."/>
            <person name="Brown C.T."/>
            <person name="Hug L.A."/>
            <person name="Sharon I."/>
            <person name="Castelle C.J."/>
            <person name="Probst A.J."/>
            <person name="Thomas B.C."/>
            <person name="Singh A."/>
            <person name="Wilkins M.J."/>
            <person name="Karaoz U."/>
            <person name="Brodie E.L."/>
            <person name="Williams K.H."/>
            <person name="Hubbard S.S."/>
            <person name="Banfield J.F."/>
        </authorList>
    </citation>
    <scope>NUCLEOTIDE SEQUENCE [LARGE SCALE GENOMIC DNA]</scope>
</reference>
<dbReference type="AlphaFoldDB" id="A0A1F8H4X0"/>
<organism evidence="1 2">
    <name type="scientific">Candidatus Yanofskybacteria bacterium RIFCSPLOWO2_02_FULL_45_18</name>
    <dbReference type="NCBI Taxonomy" id="1802707"/>
    <lineage>
        <taxon>Bacteria</taxon>
        <taxon>Candidatus Yanofskyibacteriota</taxon>
    </lineage>
</organism>
<dbReference type="EMBL" id="MGKV01000014">
    <property type="protein sequence ID" value="OGN31996.1"/>
    <property type="molecule type" value="Genomic_DNA"/>
</dbReference>
<name>A0A1F8H4X0_9BACT</name>
<keyword evidence="1" id="KW-0540">Nuclease</keyword>
<dbReference type="Pfam" id="PF06300">
    <property type="entry name" value="Tsp45I"/>
    <property type="match status" value="1"/>
</dbReference>
<dbReference type="InterPro" id="IPR010443">
    <property type="entry name" value="Restrct_endonuc_II_Tsp45I"/>
</dbReference>
<dbReference type="GO" id="GO:0004519">
    <property type="term" value="F:endonuclease activity"/>
    <property type="evidence" value="ECO:0007669"/>
    <property type="project" value="UniProtKB-KW"/>
</dbReference>
<accession>A0A1F8H4X0</accession>
<keyword evidence="1" id="KW-0378">Hydrolase</keyword>
<comment type="caution">
    <text evidence="1">The sequence shown here is derived from an EMBL/GenBank/DDBJ whole genome shotgun (WGS) entry which is preliminary data.</text>
</comment>
<evidence type="ECO:0000313" key="1">
    <source>
        <dbReference type="EMBL" id="OGN31996.1"/>
    </source>
</evidence>
<evidence type="ECO:0000313" key="2">
    <source>
        <dbReference type="Proteomes" id="UP000177609"/>
    </source>
</evidence>
<protein>
    <submittedName>
        <fullName evidence="1">Restriction endonuclease</fullName>
    </submittedName>
</protein>
<sequence length="260" mass="30040">MNYWTQLSIDYANQRSYLDDLFQVYPTIPEGIRELNEELWKDVEKAFRKRDNITLLKNLLKFELFPIKDSYVAYLKRDETALERNPATVARLSGRLYEMGLNTIYARCSEPKETNRQIGPLFKRWLKKKSLGIEPVKLDEFVKAKGNTILDASDAEMMRFAKEHLNYKHNKGLDFIGRFNGKYVMGEAKFLTDFGGHQNAQFNDAIATVKAKGIEAITVAILDGVLYIKGNNKMYKSIAGKLKKENIMSALVLREFLYQI</sequence>
<proteinExistence type="predicted"/>
<keyword evidence="1" id="KW-0255">Endonuclease</keyword>
<dbReference type="Proteomes" id="UP000177609">
    <property type="component" value="Unassembled WGS sequence"/>
</dbReference>
<gene>
    <name evidence="1" type="ORF">A3J01_02885</name>
</gene>
<dbReference type="STRING" id="1802707.A3J01_02885"/>